<evidence type="ECO:0000313" key="2">
    <source>
        <dbReference type="Proteomes" id="UP000824139"/>
    </source>
</evidence>
<dbReference type="AlphaFoldDB" id="A0A9D1FVX4"/>
<evidence type="ECO:0000313" key="1">
    <source>
        <dbReference type="EMBL" id="HIS83000.1"/>
    </source>
</evidence>
<protein>
    <submittedName>
        <fullName evidence="1">Uncharacterized protein</fullName>
    </submittedName>
</protein>
<dbReference type="Proteomes" id="UP000824139">
    <property type="component" value="Unassembled WGS sequence"/>
</dbReference>
<gene>
    <name evidence="1" type="ORF">IAD41_05270</name>
</gene>
<proteinExistence type="predicted"/>
<comment type="caution">
    <text evidence="1">The sequence shown here is derived from an EMBL/GenBank/DDBJ whole genome shotgun (WGS) entry which is preliminary data.</text>
</comment>
<organism evidence="1 2">
    <name type="scientific">Candidatus Scatenecus faecavium</name>
    <dbReference type="NCBI Taxonomy" id="2840915"/>
    <lineage>
        <taxon>Bacteria</taxon>
        <taxon>Candidatus Scatenecus</taxon>
    </lineage>
</organism>
<sequence length="238" mass="27924">MKNQYAGDIGDYTKLGLLRSLENAGFSIGINWYLTPDEPKHSKTFTDGKHTKFLECDCDTPDVDLHCALKEIGLSKNRSVKRLESAKLFENALFWNKLLDAKNRDKWHLEALKKLGNQGIIFLDPDNGLEVKSIKPYSKNGNKYTTYQEAADYYANGATVIIYNHRDRKPKSEYLKRFYRFKDIEETKNAKMFYLRASRYSVRDYLFLAQERHFSDLESCIDSFLATEWCRYLKKYIL</sequence>
<reference evidence="1" key="2">
    <citation type="journal article" date="2021" name="PeerJ">
        <title>Extensive microbial diversity within the chicken gut microbiome revealed by metagenomics and culture.</title>
        <authorList>
            <person name="Gilroy R."/>
            <person name="Ravi A."/>
            <person name="Getino M."/>
            <person name="Pursley I."/>
            <person name="Horton D.L."/>
            <person name="Alikhan N.F."/>
            <person name="Baker D."/>
            <person name="Gharbi K."/>
            <person name="Hall N."/>
            <person name="Watson M."/>
            <person name="Adriaenssens E.M."/>
            <person name="Foster-Nyarko E."/>
            <person name="Jarju S."/>
            <person name="Secka A."/>
            <person name="Antonio M."/>
            <person name="Oren A."/>
            <person name="Chaudhuri R.R."/>
            <person name="La Ragione R."/>
            <person name="Hildebrand F."/>
            <person name="Pallen M.J."/>
        </authorList>
    </citation>
    <scope>NUCLEOTIDE SEQUENCE</scope>
    <source>
        <strain evidence="1">CHK152-2994</strain>
    </source>
</reference>
<name>A0A9D1FVX4_9BACT</name>
<accession>A0A9D1FVX4</accession>
<dbReference type="EMBL" id="DVJO01000113">
    <property type="protein sequence ID" value="HIS83000.1"/>
    <property type="molecule type" value="Genomic_DNA"/>
</dbReference>
<reference evidence="1" key="1">
    <citation type="submission" date="2020-10" db="EMBL/GenBank/DDBJ databases">
        <authorList>
            <person name="Gilroy R."/>
        </authorList>
    </citation>
    <scope>NUCLEOTIDE SEQUENCE</scope>
    <source>
        <strain evidence="1">CHK152-2994</strain>
    </source>
</reference>